<dbReference type="InterPro" id="IPR051362">
    <property type="entry name" value="WD_repeat_creC_regulators"/>
</dbReference>
<dbReference type="InterPro" id="IPR036322">
    <property type="entry name" value="WD40_repeat_dom_sf"/>
</dbReference>
<dbReference type="PROSITE" id="PS50082">
    <property type="entry name" value="WD_REPEATS_2"/>
    <property type="match status" value="1"/>
</dbReference>
<dbReference type="STRING" id="109895.A0A507E3M2"/>
<reference evidence="4 5" key="1">
    <citation type="journal article" date="2019" name="Sci. Rep.">
        <title>Comparative genomics of chytrid fungi reveal insights into the obligate biotrophic and pathogenic lifestyle of Synchytrium endobioticum.</title>
        <authorList>
            <person name="van de Vossenberg B.T.L.H."/>
            <person name="Warris S."/>
            <person name="Nguyen H.D.T."/>
            <person name="van Gent-Pelzer M.P.E."/>
            <person name="Joly D.L."/>
            <person name="van de Geest H.C."/>
            <person name="Bonants P.J.M."/>
            <person name="Smith D.S."/>
            <person name="Levesque C.A."/>
            <person name="van der Lee T.A.J."/>
        </authorList>
    </citation>
    <scope>NUCLEOTIDE SEQUENCE [LARGE SCALE GENOMIC DNA]</scope>
    <source>
        <strain evidence="4 5">CBS 809.83</strain>
    </source>
</reference>
<keyword evidence="2" id="KW-0677">Repeat</keyword>
<keyword evidence="5" id="KW-1185">Reference proteome</keyword>
<dbReference type="PANTHER" id="PTHR14107:SF16">
    <property type="entry name" value="AT02583P"/>
    <property type="match status" value="1"/>
</dbReference>
<evidence type="ECO:0000256" key="2">
    <source>
        <dbReference type="ARBA" id="ARBA00022737"/>
    </source>
</evidence>
<comment type="caution">
    <text evidence="4">The sequence shown here is derived from an EMBL/GenBank/DDBJ whole genome shotgun (WGS) entry which is preliminary data.</text>
</comment>
<organism evidence="4 5">
    <name type="scientific">Powellomyces hirtus</name>
    <dbReference type="NCBI Taxonomy" id="109895"/>
    <lineage>
        <taxon>Eukaryota</taxon>
        <taxon>Fungi</taxon>
        <taxon>Fungi incertae sedis</taxon>
        <taxon>Chytridiomycota</taxon>
        <taxon>Chytridiomycota incertae sedis</taxon>
        <taxon>Chytridiomycetes</taxon>
        <taxon>Spizellomycetales</taxon>
        <taxon>Powellomycetaceae</taxon>
        <taxon>Powellomyces</taxon>
    </lineage>
</organism>
<dbReference type="SUPFAM" id="SSF50978">
    <property type="entry name" value="WD40 repeat-like"/>
    <property type="match status" value="1"/>
</dbReference>
<dbReference type="Pfam" id="PF00400">
    <property type="entry name" value="WD40"/>
    <property type="match status" value="1"/>
</dbReference>
<evidence type="ECO:0000313" key="5">
    <source>
        <dbReference type="Proteomes" id="UP000318582"/>
    </source>
</evidence>
<gene>
    <name evidence="4" type="ORF">PhCBS80983_g02988</name>
</gene>
<dbReference type="SMART" id="SM00320">
    <property type="entry name" value="WD40"/>
    <property type="match status" value="5"/>
</dbReference>
<dbReference type="Proteomes" id="UP000318582">
    <property type="component" value="Unassembled WGS sequence"/>
</dbReference>
<dbReference type="PROSITE" id="PS50294">
    <property type="entry name" value="WD_REPEATS_REGION"/>
    <property type="match status" value="1"/>
</dbReference>
<sequence>MQQQELITGFDSPEGQFKLSRDLQLERTLGQRKCHLAFVTNKTSNPTAASTGELDELGNQPARYVEVPISGDDKGTFSFVQKEKGKAKKVKSAIVKPSSSFVSKVVANENLAKILSNRANETTYMLLNIGTSLGWMEYGGKSKDPLSTIYFRDATATCIDINVLTKDNIDTIIGFNTGDILHYSPMTGKFVRINKQGCINKAGVTSIKWMPPRGQGDDENMFAAGFEDGSVIIFDKEKPDPPADFTPTFGNDDSLFAIMKPPKNPKSNPCGWWQAGRKFITGIDEKQIAIATSPDFQHIAIASADGHLHIVDYKLDCLVETYRAYYGGITCVDWSPDGKYILTGGQDDIVTIWQFQRGIVARCHGHSSWISGVAFDPHLCTESSYRFASIGDDTRLFLWEFSLNQLTRPKPSIQRKYRQDNPHLTQEDGVYPVLSQKDVGTLAPIESEGFRLHNVPLCALTFRDDALVTTDMLGLVRIWQRPPNSI</sequence>
<dbReference type="AlphaFoldDB" id="A0A507E3M2"/>
<dbReference type="InterPro" id="IPR015943">
    <property type="entry name" value="WD40/YVTN_repeat-like_dom_sf"/>
</dbReference>
<evidence type="ECO:0000256" key="3">
    <source>
        <dbReference type="PROSITE-ProRule" id="PRU00221"/>
    </source>
</evidence>
<dbReference type="Gene3D" id="2.130.10.10">
    <property type="entry name" value="YVTN repeat-like/Quinoprotein amine dehydrogenase"/>
    <property type="match status" value="1"/>
</dbReference>
<feature type="repeat" description="WD" evidence="3">
    <location>
        <begin position="322"/>
        <end position="358"/>
    </location>
</feature>
<dbReference type="EMBL" id="QEAQ01000033">
    <property type="protein sequence ID" value="TPX58679.1"/>
    <property type="molecule type" value="Genomic_DNA"/>
</dbReference>
<dbReference type="InterPro" id="IPR001680">
    <property type="entry name" value="WD40_rpt"/>
</dbReference>
<proteinExistence type="predicted"/>
<keyword evidence="1 3" id="KW-0853">WD repeat</keyword>
<accession>A0A507E3M2</accession>
<protein>
    <submittedName>
        <fullName evidence="4">Uncharacterized protein</fullName>
    </submittedName>
</protein>
<dbReference type="PANTHER" id="PTHR14107">
    <property type="entry name" value="WD REPEAT PROTEIN"/>
    <property type="match status" value="1"/>
</dbReference>
<evidence type="ECO:0000313" key="4">
    <source>
        <dbReference type="EMBL" id="TPX58679.1"/>
    </source>
</evidence>
<evidence type="ECO:0000256" key="1">
    <source>
        <dbReference type="ARBA" id="ARBA00022574"/>
    </source>
</evidence>
<name>A0A507E3M2_9FUNG</name>